<gene>
    <name evidence="3" type="ORF">LSH36_834g01003</name>
</gene>
<feature type="transmembrane region" description="Helical" evidence="2">
    <location>
        <begin position="80"/>
        <end position="101"/>
    </location>
</feature>
<evidence type="ECO:0000256" key="2">
    <source>
        <dbReference type="SAM" id="Phobius"/>
    </source>
</evidence>
<accession>A0AAD9IZN1</accession>
<proteinExistence type="predicted"/>
<feature type="region of interest" description="Disordered" evidence="1">
    <location>
        <begin position="194"/>
        <end position="271"/>
    </location>
</feature>
<evidence type="ECO:0000313" key="4">
    <source>
        <dbReference type="Proteomes" id="UP001208570"/>
    </source>
</evidence>
<evidence type="ECO:0000256" key="1">
    <source>
        <dbReference type="SAM" id="MobiDB-lite"/>
    </source>
</evidence>
<dbReference type="EMBL" id="JAODUP010000834">
    <property type="protein sequence ID" value="KAK2143523.1"/>
    <property type="molecule type" value="Genomic_DNA"/>
</dbReference>
<evidence type="ECO:0000313" key="3">
    <source>
        <dbReference type="EMBL" id="KAK2143523.1"/>
    </source>
</evidence>
<sequence>MVHNVRFSLRGGKTTIVKGTLSLNGSLGELIDDSLLLRRLAASIRTSNGSDVRILMSPETEQVTFSTRNVTSGRNIYDPVGASTFVIAVVLVYGISIVFMISSHVFMKKKTSVESEKRIDSYLSSARRLRDESRRESFAKLKRSLMPVIAKSPSGRVLIEKRLKYTPYLLHYLPATGLSCGSRETNCTTVSRTDVSGVGRETGSIHRAGIGPQRGVDAGNSTDPDWSLTDSAAFTSDSRLTGTSTRQDSDRRKREHFPEKQQPEEVKRERVADERKVDVYGEDTYVDDRRLPYLERTCDSSLSGDDSSIYYSAQSLPHV</sequence>
<feature type="compositionally biased region" description="Basic and acidic residues" evidence="1">
    <location>
        <begin position="247"/>
        <end position="271"/>
    </location>
</feature>
<keyword evidence="2" id="KW-0812">Transmembrane</keyword>
<keyword evidence="2" id="KW-1133">Transmembrane helix</keyword>
<protein>
    <submittedName>
        <fullName evidence="3">Uncharacterized protein</fullName>
    </submittedName>
</protein>
<keyword evidence="4" id="KW-1185">Reference proteome</keyword>
<dbReference type="Proteomes" id="UP001208570">
    <property type="component" value="Unassembled WGS sequence"/>
</dbReference>
<reference evidence="3" key="1">
    <citation type="journal article" date="2023" name="Mol. Biol. Evol.">
        <title>Third-Generation Sequencing Reveals the Adaptive Role of the Epigenome in Three Deep-Sea Polychaetes.</title>
        <authorList>
            <person name="Perez M."/>
            <person name="Aroh O."/>
            <person name="Sun Y."/>
            <person name="Lan Y."/>
            <person name="Juniper S.K."/>
            <person name="Young C.R."/>
            <person name="Angers B."/>
            <person name="Qian P.Y."/>
        </authorList>
    </citation>
    <scope>NUCLEOTIDE SEQUENCE</scope>
    <source>
        <strain evidence="3">P08H-3</strain>
    </source>
</reference>
<name>A0AAD9IZN1_9ANNE</name>
<feature type="compositionally biased region" description="Polar residues" evidence="1">
    <location>
        <begin position="219"/>
        <end position="246"/>
    </location>
</feature>
<organism evidence="3 4">
    <name type="scientific">Paralvinella palmiformis</name>
    <dbReference type="NCBI Taxonomy" id="53620"/>
    <lineage>
        <taxon>Eukaryota</taxon>
        <taxon>Metazoa</taxon>
        <taxon>Spiralia</taxon>
        <taxon>Lophotrochozoa</taxon>
        <taxon>Annelida</taxon>
        <taxon>Polychaeta</taxon>
        <taxon>Sedentaria</taxon>
        <taxon>Canalipalpata</taxon>
        <taxon>Terebellida</taxon>
        <taxon>Terebelliformia</taxon>
        <taxon>Alvinellidae</taxon>
        <taxon>Paralvinella</taxon>
    </lineage>
</organism>
<comment type="caution">
    <text evidence="3">The sequence shown here is derived from an EMBL/GenBank/DDBJ whole genome shotgun (WGS) entry which is preliminary data.</text>
</comment>
<keyword evidence="2" id="KW-0472">Membrane</keyword>
<dbReference type="AlphaFoldDB" id="A0AAD9IZN1"/>